<comment type="caution">
    <text evidence="1">The sequence shown here is derived from an EMBL/GenBank/DDBJ whole genome shotgun (WGS) entry which is preliminary data.</text>
</comment>
<sequence length="91" mass="10819">MSEKQMKDELISLIDLNKETWIKAAFFSDETVEKIMEILYSRWEANNEEGIPLDYAYKEELEILLNIARKYVKLSPDEARSIVIKRIYSEE</sequence>
<gene>
    <name evidence="1" type="ORF">ENO04_05025</name>
</gene>
<name>A0A7C1E4F0_9CREN</name>
<accession>A0A7C1E4F0</accession>
<dbReference type="EMBL" id="DSDY01000154">
    <property type="protein sequence ID" value="HDS10955.1"/>
    <property type="molecule type" value="Genomic_DNA"/>
</dbReference>
<organism evidence="1">
    <name type="scientific">Fervidicoccus fontis</name>
    <dbReference type="NCBI Taxonomy" id="683846"/>
    <lineage>
        <taxon>Archaea</taxon>
        <taxon>Thermoproteota</taxon>
        <taxon>Thermoprotei</taxon>
        <taxon>Fervidicoccales</taxon>
        <taxon>Fervidicoccaceae</taxon>
        <taxon>Fervidicoccus</taxon>
    </lineage>
</organism>
<reference evidence="1" key="1">
    <citation type="journal article" date="2020" name="mSystems">
        <title>Genome- and Community-Level Interaction Insights into Carbon Utilization and Element Cycling Functions of Hydrothermarchaeota in Hydrothermal Sediment.</title>
        <authorList>
            <person name="Zhou Z."/>
            <person name="Liu Y."/>
            <person name="Xu W."/>
            <person name="Pan J."/>
            <person name="Luo Z.H."/>
            <person name="Li M."/>
        </authorList>
    </citation>
    <scope>NUCLEOTIDE SEQUENCE [LARGE SCALE GENOMIC DNA]</scope>
    <source>
        <strain evidence="1">SpSt-123</strain>
    </source>
</reference>
<evidence type="ECO:0000313" key="1">
    <source>
        <dbReference type="EMBL" id="HDS10955.1"/>
    </source>
</evidence>
<proteinExistence type="predicted"/>
<protein>
    <submittedName>
        <fullName evidence="1">Uncharacterized protein</fullName>
    </submittedName>
</protein>
<dbReference type="AlphaFoldDB" id="A0A7C1E4F0"/>